<dbReference type="EMBL" id="APNK01000014">
    <property type="protein sequence ID" value="KEZ77293.1"/>
    <property type="molecule type" value="Genomic_DNA"/>
</dbReference>
<protein>
    <submittedName>
        <fullName evidence="3">Aspartate racemase</fullName>
    </submittedName>
</protein>
<keyword evidence="4" id="KW-1185">Reference proteome</keyword>
<sequence length="228" mass="25259">MKTIGLPGGTAWPSTLEYYRYLNQLAQREFGPRHSARLLLKSIDYAPFIDCYGTDWPGVLRLFEPELAELFAMRPDCVVVCCNTLHRAIDELADRWPTDVPIIHIVDETARVAIDRGYDRVLLLGTQFTMENGYYAGRLEAAGLTVDIPAAEERARIQHIQSAISAGHTPNDAEAYFQHLLSRHANCDAAVLACTELPAATNAETSPLPLLDPLTLQCDAAFAFAVDR</sequence>
<dbReference type="OrthoDB" id="9803739at2"/>
<evidence type="ECO:0000256" key="1">
    <source>
        <dbReference type="ARBA" id="ARBA00007847"/>
    </source>
</evidence>
<evidence type="ECO:0000256" key="2">
    <source>
        <dbReference type="ARBA" id="ARBA00023235"/>
    </source>
</evidence>
<name>A0A084IKQ9_SALHC</name>
<dbReference type="NCBIfam" id="TIGR00035">
    <property type="entry name" value="asp_race"/>
    <property type="match status" value="1"/>
</dbReference>
<organism evidence="3 4">
    <name type="scientific">Salinisphaera hydrothermalis (strain C41B8)</name>
    <dbReference type="NCBI Taxonomy" id="1304275"/>
    <lineage>
        <taxon>Bacteria</taxon>
        <taxon>Pseudomonadati</taxon>
        <taxon>Pseudomonadota</taxon>
        <taxon>Gammaproteobacteria</taxon>
        <taxon>Salinisphaerales</taxon>
        <taxon>Salinisphaeraceae</taxon>
        <taxon>Salinisphaera</taxon>
    </lineage>
</organism>
<dbReference type="Gene3D" id="3.40.50.1860">
    <property type="match status" value="2"/>
</dbReference>
<dbReference type="PANTHER" id="PTHR21198:SF7">
    <property type="entry name" value="ASPARTATE-GLUTAMATE RACEMASE FAMILY"/>
    <property type="match status" value="1"/>
</dbReference>
<gene>
    <name evidence="3" type="ORF">C41B8_10545</name>
</gene>
<dbReference type="SUPFAM" id="SSF53681">
    <property type="entry name" value="Aspartate/glutamate racemase"/>
    <property type="match status" value="2"/>
</dbReference>
<dbReference type="RefSeq" id="WP_037337661.1">
    <property type="nucleotide sequence ID" value="NZ_APNK01000014.1"/>
</dbReference>
<dbReference type="InterPro" id="IPR004380">
    <property type="entry name" value="Asp_race"/>
</dbReference>
<dbReference type="AlphaFoldDB" id="A0A084IKQ9"/>
<dbReference type="GO" id="GO:0047661">
    <property type="term" value="F:amino-acid racemase activity"/>
    <property type="evidence" value="ECO:0007669"/>
    <property type="project" value="InterPro"/>
</dbReference>
<proteinExistence type="inferred from homology"/>
<reference evidence="3 4" key="1">
    <citation type="submission" date="2013-03" db="EMBL/GenBank/DDBJ databases">
        <title>Salinisphaera hydrothermalis C41B8 Genome Sequencing.</title>
        <authorList>
            <person name="Li C."/>
            <person name="Lai Q."/>
            <person name="Shao Z."/>
        </authorList>
    </citation>
    <scope>NUCLEOTIDE SEQUENCE [LARGE SCALE GENOMIC DNA]</scope>
    <source>
        <strain evidence="3 4">C41B8</strain>
    </source>
</reference>
<evidence type="ECO:0000313" key="4">
    <source>
        <dbReference type="Proteomes" id="UP000028302"/>
    </source>
</evidence>
<keyword evidence="2" id="KW-0413">Isomerase</keyword>
<accession>A0A084IKQ9</accession>
<dbReference type="InterPro" id="IPR015942">
    <property type="entry name" value="Asp/Glu/hydantoin_racemase"/>
</dbReference>
<dbReference type="InterPro" id="IPR001920">
    <property type="entry name" value="Asp/Glu_race"/>
</dbReference>
<dbReference type="eggNOG" id="COG1794">
    <property type="taxonomic scope" value="Bacteria"/>
</dbReference>
<evidence type="ECO:0000313" key="3">
    <source>
        <dbReference type="EMBL" id="KEZ77293.1"/>
    </source>
</evidence>
<dbReference type="PANTHER" id="PTHR21198">
    <property type="entry name" value="GLUTAMATE RACEMASE"/>
    <property type="match status" value="1"/>
</dbReference>
<dbReference type="STRING" id="1304275.C41B8_10545"/>
<comment type="similarity">
    <text evidence="1">Belongs to the aspartate/glutamate racemases family.</text>
</comment>
<dbReference type="Proteomes" id="UP000028302">
    <property type="component" value="Unassembled WGS sequence"/>
</dbReference>
<dbReference type="Pfam" id="PF01177">
    <property type="entry name" value="Asp_Glu_race"/>
    <property type="match status" value="1"/>
</dbReference>
<comment type="caution">
    <text evidence="3">The sequence shown here is derived from an EMBL/GenBank/DDBJ whole genome shotgun (WGS) entry which is preliminary data.</text>
</comment>